<dbReference type="RefSeq" id="WP_073596464.1">
    <property type="nucleotide sequence ID" value="NZ_MRCE01000040.1"/>
</dbReference>
<protein>
    <submittedName>
        <fullName evidence="2">Uncharacterized protein</fullName>
    </submittedName>
</protein>
<gene>
    <name evidence="2" type="ORF">NIES2119_26350</name>
</gene>
<evidence type="ECO:0000313" key="2">
    <source>
        <dbReference type="EMBL" id="OKH32360.1"/>
    </source>
</evidence>
<dbReference type="EMBL" id="MRCE01000040">
    <property type="protein sequence ID" value="OKH32360.1"/>
    <property type="molecule type" value="Genomic_DNA"/>
</dbReference>
<feature type="transmembrane region" description="Helical" evidence="1">
    <location>
        <begin position="40"/>
        <end position="58"/>
    </location>
</feature>
<accession>A0A1U7I7H8</accession>
<sequence length="95" mass="10776">MSALGDPTQIFLVSLLPYFYPFLIVLFISAVKTGFEWRDFSLFIAIPLVLLTQLSPLSTQELPYMMLSCLVSTFALGLVIGYLPRWFGKNFLGIY</sequence>
<organism evidence="2 3">
    <name type="scientific">[Phormidium ambiguum] IAM M-71</name>
    <dbReference type="NCBI Taxonomy" id="454136"/>
    <lineage>
        <taxon>Bacteria</taxon>
        <taxon>Bacillati</taxon>
        <taxon>Cyanobacteriota</taxon>
        <taxon>Cyanophyceae</taxon>
        <taxon>Oscillatoriophycideae</taxon>
        <taxon>Aerosakkonematales</taxon>
        <taxon>Aerosakkonemataceae</taxon>
        <taxon>Floridanema</taxon>
    </lineage>
</organism>
<reference evidence="2 3" key="1">
    <citation type="submission" date="2016-11" db="EMBL/GenBank/DDBJ databases">
        <title>Draft Genome Sequences of Nine Cyanobacterial Strains from Diverse Habitats.</title>
        <authorList>
            <person name="Zhu T."/>
            <person name="Hou S."/>
            <person name="Lu X."/>
            <person name="Hess W.R."/>
        </authorList>
    </citation>
    <scope>NUCLEOTIDE SEQUENCE [LARGE SCALE GENOMIC DNA]</scope>
    <source>
        <strain evidence="2 3">IAM M-71</strain>
    </source>
</reference>
<evidence type="ECO:0000256" key="1">
    <source>
        <dbReference type="SAM" id="Phobius"/>
    </source>
</evidence>
<dbReference type="STRING" id="454136.NIES2119_26350"/>
<proteinExistence type="predicted"/>
<keyword evidence="1" id="KW-0812">Transmembrane</keyword>
<feature type="transmembrane region" description="Helical" evidence="1">
    <location>
        <begin position="64"/>
        <end position="83"/>
    </location>
</feature>
<dbReference type="Proteomes" id="UP000185860">
    <property type="component" value="Unassembled WGS sequence"/>
</dbReference>
<keyword evidence="1" id="KW-1133">Transmembrane helix</keyword>
<evidence type="ECO:0000313" key="3">
    <source>
        <dbReference type="Proteomes" id="UP000185860"/>
    </source>
</evidence>
<comment type="caution">
    <text evidence="2">The sequence shown here is derived from an EMBL/GenBank/DDBJ whole genome shotgun (WGS) entry which is preliminary data.</text>
</comment>
<name>A0A1U7I7H8_9CYAN</name>
<feature type="transmembrane region" description="Helical" evidence="1">
    <location>
        <begin position="12"/>
        <end position="31"/>
    </location>
</feature>
<keyword evidence="1" id="KW-0472">Membrane</keyword>
<dbReference type="AlphaFoldDB" id="A0A1U7I7H8"/>